<dbReference type="InterPro" id="IPR011335">
    <property type="entry name" value="Restrct_endonuc-II-like"/>
</dbReference>
<dbReference type="EMBL" id="JBBEGN010000001">
    <property type="protein sequence ID" value="MEJ2866278.1"/>
    <property type="molecule type" value="Genomic_DNA"/>
</dbReference>
<dbReference type="Proteomes" id="UP001385809">
    <property type="component" value="Unassembled WGS sequence"/>
</dbReference>
<evidence type="ECO:0008006" key="3">
    <source>
        <dbReference type="Google" id="ProtNLM"/>
    </source>
</evidence>
<evidence type="ECO:0000313" key="2">
    <source>
        <dbReference type="Proteomes" id="UP001385809"/>
    </source>
</evidence>
<name>A0ABU8MH59_9PSEU</name>
<gene>
    <name evidence="1" type="ORF">WCD74_00785</name>
</gene>
<organism evidence="1 2">
    <name type="scientific">Actinomycetospora aurantiaca</name>
    <dbReference type="NCBI Taxonomy" id="3129233"/>
    <lineage>
        <taxon>Bacteria</taxon>
        <taxon>Bacillati</taxon>
        <taxon>Actinomycetota</taxon>
        <taxon>Actinomycetes</taxon>
        <taxon>Pseudonocardiales</taxon>
        <taxon>Pseudonocardiaceae</taxon>
        <taxon>Actinomycetospora</taxon>
    </lineage>
</organism>
<keyword evidence="2" id="KW-1185">Reference proteome</keyword>
<sequence length="286" mass="31589">METPTRRTCVPFRGSLAVELGLITWDRLLGPDFVRLHPDVYVGAGAEIDTRVRVGALSTWSRGLGVVAGPLAALAWGADCPWEDAEIVVDRRLRLAGARVRRDRLPADEVAARFGHRLTTPVRTAFDLARREPFVDAVAAAESIAHVTRFPASLLARFADRHPNARGIVQVRRVCEAMDPRAESLPETRLRLGLLERGVPPAVPQLWVTLLTGERRRLDLAWPGSMFALEYNGSADHGSSTQQNSDAFRTGRLYDIGWDVLPVTSAMIMDVAAFDELARRVLRKVA</sequence>
<protein>
    <recommendedName>
        <fullName evidence="3">DUF559 domain-containing protein</fullName>
    </recommendedName>
</protein>
<proteinExistence type="predicted"/>
<evidence type="ECO:0000313" key="1">
    <source>
        <dbReference type="EMBL" id="MEJ2866278.1"/>
    </source>
</evidence>
<comment type="caution">
    <text evidence="1">The sequence shown here is derived from an EMBL/GenBank/DDBJ whole genome shotgun (WGS) entry which is preliminary data.</text>
</comment>
<dbReference type="SUPFAM" id="SSF52980">
    <property type="entry name" value="Restriction endonuclease-like"/>
    <property type="match status" value="1"/>
</dbReference>
<dbReference type="RefSeq" id="WP_337692903.1">
    <property type="nucleotide sequence ID" value="NZ_JBBEGN010000001.1"/>
</dbReference>
<accession>A0ABU8MH59</accession>
<reference evidence="1 2" key="1">
    <citation type="submission" date="2024-03" db="EMBL/GenBank/DDBJ databases">
        <title>Actinomycetospora sp. OC33-EN08, a novel actinomycete isolated from wild orchid (Aerides multiflora).</title>
        <authorList>
            <person name="Suriyachadkun C."/>
        </authorList>
    </citation>
    <scope>NUCLEOTIDE SEQUENCE [LARGE SCALE GENOMIC DNA]</scope>
    <source>
        <strain evidence="1 2">OC33-EN08</strain>
    </source>
</reference>